<keyword evidence="2" id="KW-1185">Reference proteome</keyword>
<sequence>METVLKLEVEKQFVQISERVKSVDFHPTKPWILASLYSGTVCIWNYHSQTLEKSFKVAESPVRTAKFIARKHWIVCGSDDKFIRVLDYNTTEIVKEIEAHEDYIRSIAVHPTFPYVLSSSDDKVIKLWDWEKDWECARIFEGHSHYVMHSAFNPKDPRTFASASLDGTTKIWNIESSAPKFTWDAHSKGINCIDYFISNDKTYLITGSDDFTAKVWDYETNTCVQILEGHTNNVTAASIHPEVPIIFTASEDGTIRLWNASTFRLEKTLNYGLQRVWTIGHKKGSNQVAFGCDNGTVIVKINGSFGQDAVNC</sequence>
<evidence type="ECO:0000313" key="1">
    <source>
        <dbReference type="EMBL" id="KAJ4718166.1"/>
    </source>
</evidence>
<comment type="caution">
    <text evidence="1">The sequence shown here is derived from an EMBL/GenBank/DDBJ whole genome shotgun (WGS) entry which is preliminary data.</text>
</comment>
<gene>
    <name evidence="1" type="ORF">OWV82_009883</name>
</gene>
<reference evidence="1 2" key="1">
    <citation type="journal article" date="2023" name="Science">
        <title>Complex scaffold remodeling in plant triterpene biosynthesis.</title>
        <authorList>
            <person name="De La Pena R."/>
            <person name="Hodgson H."/>
            <person name="Liu J.C."/>
            <person name="Stephenson M.J."/>
            <person name="Martin A.C."/>
            <person name="Owen C."/>
            <person name="Harkess A."/>
            <person name="Leebens-Mack J."/>
            <person name="Jimenez L.E."/>
            <person name="Osbourn A."/>
            <person name="Sattely E.S."/>
        </authorList>
    </citation>
    <scope>NUCLEOTIDE SEQUENCE [LARGE SCALE GENOMIC DNA]</scope>
    <source>
        <strain evidence="2">cv. JPN11</strain>
        <tissue evidence="1">Leaf</tissue>
    </source>
</reference>
<name>A0ACC1Y374_MELAZ</name>
<dbReference type="Proteomes" id="UP001164539">
    <property type="component" value="Chromosome 5"/>
</dbReference>
<accession>A0ACC1Y374</accession>
<dbReference type="EMBL" id="CM051398">
    <property type="protein sequence ID" value="KAJ4718166.1"/>
    <property type="molecule type" value="Genomic_DNA"/>
</dbReference>
<protein>
    <submittedName>
        <fullName evidence="1">Coatomer, beta' subunit</fullName>
    </submittedName>
</protein>
<organism evidence="1 2">
    <name type="scientific">Melia azedarach</name>
    <name type="common">Chinaberry tree</name>
    <dbReference type="NCBI Taxonomy" id="155640"/>
    <lineage>
        <taxon>Eukaryota</taxon>
        <taxon>Viridiplantae</taxon>
        <taxon>Streptophyta</taxon>
        <taxon>Embryophyta</taxon>
        <taxon>Tracheophyta</taxon>
        <taxon>Spermatophyta</taxon>
        <taxon>Magnoliopsida</taxon>
        <taxon>eudicotyledons</taxon>
        <taxon>Gunneridae</taxon>
        <taxon>Pentapetalae</taxon>
        <taxon>rosids</taxon>
        <taxon>malvids</taxon>
        <taxon>Sapindales</taxon>
        <taxon>Meliaceae</taxon>
        <taxon>Melia</taxon>
    </lineage>
</organism>
<proteinExistence type="predicted"/>
<evidence type="ECO:0000313" key="2">
    <source>
        <dbReference type="Proteomes" id="UP001164539"/>
    </source>
</evidence>